<sequence>MGVKGFVEGGIASIIAGCPTHNLLKVKMQLHGETQILNSAAATETVCPEFTAYQPPSSAKLSTPQLLLAFTIFSNRNGPIPNSGNMALLCKTAAGLIIG</sequence>
<dbReference type="EMBL" id="MVGT01001693">
    <property type="protein sequence ID" value="OVA11460.1"/>
    <property type="molecule type" value="Genomic_DNA"/>
</dbReference>
<reference evidence="1 2" key="1">
    <citation type="journal article" date="2017" name="Mol. Plant">
        <title>The Genome of Medicinal Plant Macleaya cordata Provides New Insights into Benzylisoquinoline Alkaloids Metabolism.</title>
        <authorList>
            <person name="Liu X."/>
            <person name="Liu Y."/>
            <person name="Huang P."/>
            <person name="Ma Y."/>
            <person name="Qing Z."/>
            <person name="Tang Q."/>
            <person name="Cao H."/>
            <person name="Cheng P."/>
            <person name="Zheng Y."/>
            <person name="Yuan Z."/>
            <person name="Zhou Y."/>
            <person name="Liu J."/>
            <person name="Tang Z."/>
            <person name="Zhuo Y."/>
            <person name="Zhang Y."/>
            <person name="Yu L."/>
            <person name="Huang J."/>
            <person name="Yang P."/>
            <person name="Peng Q."/>
            <person name="Zhang J."/>
            <person name="Jiang W."/>
            <person name="Zhang Z."/>
            <person name="Lin K."/>
            <person name="Ro D.K."/>
            <person name="Chen X."/>
            <person name="Xiong X."/>
            <person name="Shang Y."/>
            <person name="Huang S."/>
            <person name="Zeng J."/>
        </authorList>
    </citation>
    <scope>NUCLEOTIDE SEQUENCE [LARGE SCALE GENOMIC DNA]</scope>
    <source>
        <strain evidence="2">cv. BLH2017</strain>
        <tissue evidence="1">Root</tissue>
    </source>
</reference>
<dbReference type="Proteomes" id="UP000195402">
    <property type="component" value="Unassembled WGS sequence"/>
</dbReference>
<evidence type="ECO:0000313" key="1">
    <source>
        <dbReference type="EMBL" id="OVA11460.1"/>
    </source>
</evidence>
<dbReference type="AlphaFoldDB" id="A0A200QLW3"/>
<gene>
    <name evidence="1" type="ORF">BVC80_8577g9</name>
</gene>
<proteinExistence type="predicted"/>
<name>A0A200QLW3_MACCD</name>
<organism evidence="1 2">
    <name type="scientific">Macleaya cordata</name>
    <name type="common">Five-seeded plume-poppy</name>
    <name type="synonym">Bocconia cordata</name>
    <dbReference type="NCBI Taxonomy" id="56857"/>
    <lineage>
        <taxon>Eukaryota</taxon>
        <taxon>Viridiplantae</taxon>
        <taxon>Streptophyta</taxon>
        <taxon>Embryophyta</taxon>
        <taxon>Tracheophyta</taxon>
        <taxon>Spermatophyta</taxon>
        <taxon>Magnoliopsida</taxon>
        <taxon>Ranunculales</taxon>
        <taxon>Papaveraceae</taxon>
        <taxon>Papaveroideae</taxon>
        <taxon>Macleaya</taxon>
    </lineage>
</organism>
<dbReference type="InParanoid" id="A0A200QLW3"/>
<comment type="caution">
    <text evidence="1">The sequence shown here is derived from an EMBL/GenBank/DDBJ whole genome shotgun (WGS) entry which is preliminary data.</text>
</comment>
<protein>
    <submittedName>
        <fullName evidence="1">Uncharacterized protein</fullName>
    </submittedName>
</protein>
<keyword evidence="2" id="KW-1185">Reference proteome</keyword>
<dbReference type="STRING" id="56857.A0A200QLW3"/>
<evidence type="ECO:0000313" key="2">
    <source>
        <dbReference type="Proteomes" id="UP000195402"/>
    </source>
</evidence>
<dbReference type="OrthoDB" id="1936711at2759"/>
<accession>A0A200QLW3</accession>